<sequence length="209" mass="24691">MYFSIVPNISYDEKPISYPFSESDFVTAKNFFRRYKINEDVFSNVVYFQKYSITEGLRPDQLADTLYGNPFYDWVILLVNNMVNAQYDWPLNNYEIYKVLESEYDDPYGTIHHYETYEIAQYPAGLHVDAQFYNSTHKINVDGTVVTKNGNEICRPVTIAEWFTAENEKKREIYLLKPAYVQSFVDDFRKQNLYKKSGNYINQRLKATG</sequence>
<dbReference type="InterPro" id="IPR022607">
    <property type="entry name" value="Phage_T4_Gp53_baseplate_wedge"/>
</dbReference>
<dbReference type="Pfam" id="PF11246">
    <property type="entry name" value="Phage_gp53"/>
    <property type="match status" value="1"/>
</dbReference>
<dbReference type="RefSeq" id="YP_009324166.1">
    <property type="nucleotide sequence ID" value="NC_031935.1"/>
</dbReference>
<evidence type="ECO:0000313" key="2">
    <source>
        <dbReference type="Proteomes" id="UP000202081"/>
    </source>
</evidence>
<evidence type="ECO:0000313" key="1">
    <source>
        <dbReference type="EMBL" id="AOV61698.1"/>
    </source>
</evidence>
<accession>A0A1D8KSN7</accession>
<gene>
    <name evidence="1" type="ORF">P29B0810_003</name>
</gene>
<reference evidence="1 2" key="1">
    <citation type="journal article" date="2016" name="Virology">
        <title>The genomic content and context of auxiliary metabolic genes in marine cyanomyoviruses.</title>
        <authorList>
            <person name="Crummett L.T."/>
            <person name="Puxty R.J."/>
            <person name="Weihe C."/>
            <person name="Marston M.F."/>
            <person name="Martiny J.B."/>
        </authorList>
    </citation>
    <scope>NUCLEOTIDE SEQUENCE [LARGE SCALE GENOMIC DNA]</scope>
    <source>
        <strain evidence="1">0810PA29</strain>
    </source>
</reference>
<dbReference type="GeneID" id="30309076"/>
<keyword evidence="2" id="KW-1185">Reference proteome</keyword>
<dbReference type="KEGG" id="vg:30309076"/>
<dbReference type="Proteomes" id="UP000202081">
    <property type="component" value="Segment"/>
</dbReference>
<dbReference type="OrthoDB" id="8952at10239"/>
<proteinExistence type="predicted"/>
<organism evidence="1 2">
    <name type="scientific">Synechococcus phage S-WAM2</name>
    <dbReference type="NCBI Taxonomy" id="1815522"/>
    <lineage>
        <taxon>Viruses</taxon>
        <taxon>Duplodnaviria</taxon>
        <taxon>Heunggongvirae</taxon>
        <taxon>Uroviricota</taxon>
        <taxon>Caudoviricetes</taxon>
        <taxon>Pantevenvirales</taxon>
        <taxon>Kyanoviridae</taxon>
        <taxon>Cymopoleiavirus</taxon>
        <taxon>Cymopoleiavirus swam2</taxon>
    </lineage>
</organism>
<protein>
    <submittedName>
        <fullName evidence="1">Baseplate wedge subunit</fullName>
    </submittedName>
</protein>
<dbReference type="EMBL" id="KU686211">
    <property type="protein sequence ID" value="AOV61698.1"/>
    <property type="molecule type" value="Genomic_DNA"/>
</dbReference>
<name>A0A1D8KSN7_9CAUD</name>